<feature type="domain" description="Sensor histidine kinase NatK-like C-terminal" evidence="2">
    <location>
        <begin position="326"/>
        <end position="424"/>
    </location>
</feature>
<sequence length="439" mass="50835">MTALFMIFDYGFTFIEVFLFFIILKAIYSDINYKYAFIITLVSACCTTFINQISLFSAFSVIIFVLSTFIGGCILVRKDYFMLLSISAFYVLMMGCYEFCYASLIMHFSSYRADYLTLILDYGWPRFIFSLTTKCGQAIVVLLVCAVIRRIAKEKFYVWKLAIVTVLGYISILYMIHSTFQNYTTTTSKLWVVFAAFLLLLFFILLFEIDLRSRRHLQEKEALSKHLLEEKYQNLSAMFNQNAMLYHDIRNHLYTLYHLLEENRVSDAINYIENIQKPVQLLKKTSWTDNDVVDAVLNDKIQLMENQGIHYDVQAEFPYNTGIEDADLCTILANLLDNAIKATKQLPEQTVPIKIHIQSIKKFVIIEIRNPSLEIEFATDGFPKRTNKSSFHGWGLHNVAQAVEKYDGALQFNYKNGIFAASAMLFFPQKPINESEVHS</sequence>
<evidence type="ECO:0000313" key="4">
    <source>
        <dbReference type="Proteomes" id="UP000245288"/>
    </source>
</evidence>
<protein>
    <recommendedName>
        <fullName evidence="2">Sensor histidine kinase NatK-like C-terminal domain-containing protein</fullName>
    </recommendedName>
</protein>
<dbReference type="SUPFAM" id="SSF55874">
    <property type="entry name" value="ATPase domain of HSP90 chaperone/DNA topoisomerase II/histidine kinase"/>
    <property type="match status" value="1"/>
</dbReference>
<reference evidence="3 4" key="1">
    <citation type="submission" date="2014-09" db="EMBL/GenBank/DDBJ databases">
        <title>Butyrate-producing bacteria isolated from human gut.</title>
        <authorList>
            <person name="Zhang Q."/>
            <person name="Zhao L."/>
        </authorList>
    </citation>
    <scope>NUCLEOTIDE SEQUENCE [LARGE SCALE GENOMIC DNA]</scope>
    <source>
        <strain evidence="3 4">21</strain>
    </source>
</reference>
<keyword evidence="1" id="KW-0812">Transmembrane</keyword>
<dbReference type="PANTHER" id="PTHR40448">
    <property type="entry name" value="TWO-COMPONENT SENSOR HISTIDINE KINASE"/>
    <property type="match status" value="1"/>
</dbReference>
<dbReference type="Pfam" id="PF14501">
    <property type="entry name" value="HATPase_c_5"/>
    <property type="match status" value="1"/>
</dbReference>
<organism evidence="3 4">
    <name type="scientific">Eubacterium ramulus</name>
    <dbReference type="NCBI Taxonomy" id="39490"/>
    <lineage>
        <taxon>Bacteria</taxon>
        <taxon>Bacillati</taxon>
        <taxon>Bacillota</taxon>
        <taxon>Clostridia</taxon>
        <taxon>Eubacteriales</taxon>
        <taxon>Eubacteriaceae</taxon>
        <taxon>Eubacterium</taxon>
    </lineage>
</organism>
<feature type="transmembrane region" description="Helical" evidence="1">
    <location>
        <begin position="6"/>
        <end position="24"/>
    </location>
</feature>
<keyword evidence="1" id="KW-1133">Transmembrane helix</keyword>
<evidence type="ECO:0000256" key="1">
    <source>
        <dbReference type="SAM" id="Phobius"/>
    </source>
</evidence>
<dbReference type="CDD" id="cd16935">
    <property type="entry name" value="HATPase_AgrC-ComD-like"/>
    <property type="match status" value="1"/>
</dbReference>
<comment type="caution">
    <text evidence="3">The sequence shown here is derived from an EMBL/GenBank/DDBJ whole genome shotgun (WGS) entry which is preliminary data.</text>
</comment>
<dbReference type="Gene3D" id="3.30.565.10">
    <property type="entry name" value="Histidine kinase-like ATPase, C-terminal domain"/>
    <property type="match status" value="1"/>
</dbReference>
<feature type="transmembrane region" description="Helical" evidence="1">
    <location>
        <begin position="88"/>
        <end position="108"/>
    </location>
</feature>
<dbReference type="InterPro" id="IPR036890">
    <property type="entry name" value="HATPase_C_sf"/>
</dbReference>
<feature type="transmembrane region" description="Helical" evidence="1">
    <location>
        <begin position="128"/>
        <end position="148"/>
    </location>
</feature>
<dbReference type="GO" id="GO:0042802">
    <property type="term" value="F:identical protein binding"/>
    <property type="evidence" value="ECO:0007669"/>
    <property type="project" value="TreeGrafter"/>
</dbReference>
<dbReference type="EMBL" id="JRFU01000107">
    <property type="protein sequence ID" value="PWE86430.1"/>
    <property type="molecule type" value="Genomic_DNA"/>
</dbReference>
<dbReference type="PANTHER" id="PTHR40448:SF1">
    <property type="entry name" value="TWO-COMPONENT SENSOR HISTIDINE KINASE"/>
    <property type="match status" value="1"/>
</dbReference>
<feature type="transmembrane region" description="Helical" evidence="1">
    <location>
        <begin position="157"/>
        <end position="176"/>
    </location>
</feature>
<dbReference type="RefSeq" id="WP_158582276.1">
    <property type="nucleotide sequence ID" value="NZ_CABMEW010000018.1"/>
</dbReference>
<dbReference type="AlphaFoldDB" id="A0A2V1JNJ2"/>
<proteinExistence type="predicted"/>
<dbReference type="Proteomes" id="UP000245288">
    <property type="component" value="Unassembled WGS sequence"/>
</dbReference>
<feature type="transmembrane region" description="Helical" evidence="1">
    <location>
        <begin position="188"/>
        <end position="207"/>
    </location>
</feature>
<evidence type="ECO:0000313" key="3">
    <source>
        <dbReference type="EMBL" id="PWE86430.1"/>
    </source>
</evidence>
<feature type="transmembrane region" description="Helical" evidence="1">
    <location>
        <begin position="31"/>
        <end position="50"/>
    </location>
</feature>
<accession>A0A2V1JNJ2</accession>
<name>A0A2V1JNJ2_EUBRA</name>
<feature type="transmembrane region" description="Helical" evidence="1">
    <location>
        <begin position="56"/>
        <end position="76"/>
    </location>
</feature>
<keyword evidence="1" id="KW-0472">Membrane</keyword>
<keyword evidence="4" id="KW-1185">Reference proteome</keyword>
<dbReference type="InterPro" id="IPR032834">
    <property type="entry name" value="NatK-like_C"/>
</dbReference>
<evidence type="ECO:0000259" key="2">
    <source>
        <dbReference type="Pfam" id="PF14501"/>
    </source>
</evidence>
<gene>
    <name evidence="3" type="ORF">LG34_09930</name>
</gene>